<dbReference type="Pfam" id="PF00005">
    <property type="entry name" value="ABC_tran"/>
    <property type="match status" value="1"/>
</dbReference>
<dbReference type="PROSITE" id="PS00211">
    <property type="entry name" value="ABC_TRANSPORTER_1"/>
    <property type="match status" value="1"/>
</dbReference>
<keyword evidence="8" id="KW-1185">Reference proteome</keyword>
<dbReference type="RefSeq" id="WP_085897851.1">
    <property type="nucleotide sequence ID" value="NZ_FWFY01000018.1"/>
</dbReference>
<sequence length="435" mass="46230">MAFKRRWITPAQRTKSGSETRHALRLKPDHPIGAGHPAEQALGAWRSFVAARQAHTRIHQILAGAPADEDRMQQPPLRGRVEFSEIGLRLPGALRPVLRGVTLTIPEATIVAIVGPSGSGKSTLCKMLIGAIEPSAGSIRIDGAEVSNWNRPELARQMGYLGQKVELFDGTVAENIARFQEPDPAKVMKAASLAGCHDLVNGLPDGYETQVGPGGLNLSGGQAQRIGLARAIYGDPKLLVLDEPNANLDASGDESLQQAIRTLRKEGATIVIVSHKTTALTDVDLVVSMNAGTIAKTRTRDEFLREIFTPVSESIRKAAGVAEAPQPEAEAQPDTTVPSPTQEDGANAEIPSTTKATTATQGVEESSARAAKAPTMTLKRDLRAELKRAMREAAEKKNKRTVPPVPASPGRTQAGADNGPLRLTNRVDTGAGEEG</sequence>
<evidence type="ECO:0000313" key="8">
    <source>
        <dbReference type="Proteomes" id="UP000240624"/>
    </source>
</evidence>
<dbReference type="AlphaFoldDB" id="A0A1X7A4J1"/>
<dbReference type="GO" id="GO:0016887">
    <property type="term" value="F:ATP hydrolysis activity"/>
    <property type="evidence" value="ECO:0007669"/>
    <property type="project" value="InterPro"/>
</dbReference>
<keyword evidence="1" id="KW-0547">Nucleotide-binding</keyword>
<dbReference type="PANTHER" id="PTHR24221">
    <property type="entry name" value="ATP-BINDING CASSETTE SUB-FAMILY B"/>
    <property type="match status" value="1"/>
</dbReference>
<reference evidence="5 8" key="2">
    <citation type="submission" date="2018-03" db="EMBL/GenBank/DDBJ databases">
        <title>Genomic Encyclopedia of Archaeal and Bacterial Type Strains, Phase II (KMG-II): from individual species to whole genera.</title>
        <authorList>
            <person name="Goeker M."/>
        </authorList>
    </citation>
    <scope>NUCLEOTIDE SEQUENCE [LARGE SCALE GENOMIC DNA]</scope>
    <source>
        <strain evidence="5 8">DSM 29956</strain>
    </source>
</reference>
<evidence type="ECO:0000256" key="2">
    <source>
        <dbReference type="ARBA" id="ARBA00022840"/>
    </source>
</evidence>
<feature type="compositionally biased region" description="Basic and acidic residues" evidence="3">
    <location>
        <begin position="378"/>
        <end position="396"/>
    </location>
</feature>
<dbReference type="InterPro" id="IPR003439">
    <property type="entry name" value="ABC_transporter-like_ATP-bd"/>
</dbReference>
<dbReference type="InterPro" id="IPR003593">
    <property type="entry name" value="AAA+_ATPase"/>
</dbReference>
<dbReference type="SUPFAM" id="SSF52540">
    <property type="entry name" value="P-loop containing nucleoside triphosphate hydrolases"/>
    <property type="match status" value="1"/>
</dbReference>
<dbReference type="Proteomes" id="UP000240624">
    <property type="component" value="Unassembled WGS sequence"/>
</dbReference>
<dbReference type="InterPro" id="IPR017871">
    <property type="entry name" value="ABC_transporter-like_CS"/>
</dbReference>
<evidence type="ECO:0000256" key="1">
    <source>
        <dbReference type="ARBA" id="ARBA00022741"/>
    </source>
</evidence>
<evidence type="ECO:0000256" key="3">
    <source>
        <dbReference type="SAM" id="MobiDB-lite"/>
    </source>
</evidence>
<dbReference type="GO" id="GO:0034040">
    <property type="term" value="F:ATPase-coupled lipid transmembrane transporter activity"/>
    <property type="evidence" value="ECO:0007669"/>
    <property type="project" value="TreeGrafter"/>
</dbReference>
<feature type="compositionally biased region" description="Polar residues" evidence="3">
    <location>
        <begin position="334"/>
        <end position="364"/>
    </location>
</feature>
<name>A0A1X7A4J1_9RHOB</name>
<keyword evidence="2 6" id="KW-0067">ATP-binding</keyword>
<evidence type="ECO:0000313" key="7">
    <source>
        <dbReference type="Proteomes" id="UP000193495"/>
    </source>
</evidence>
<protein>
    <submittedName>
        <fullName evidence="5">ABC transporter family protein</fullName>
    </submittedName>
    <submittedName>
        <fullName evidence="6">Type I secretion system ATP-binding protein PrsD</fullName>
    </submittedName>
</protein>
<dbReference type="EMBL" id="FWFY01000018">
    <property type="protein sequence ID" value="SLN70459.1"/>
    <property type="molecule type" value="Genomic_DNA"/>
</dbReference>
<dbReference type="SMART" id="SM00382">
    <property type="entry name" value="AAA"/>
    <property type="match status" value="1"/>
</dbReference>
<feature type="domain" description="ABC transporter" evidence="4">
    <location>
        <begin position="81"/>
        <end position="316"/>
    </location>
</feature>
<dbReference type="PROSITE" id="PS50893">
    <property type="entry name" value="ABC_TRANSPORTER_2"/>
    <property type="match status" value="1"/>
</dbReference>
<evidence type="ECO:0000313" key="6">
    <source>
        <dbReference type="EMBL" id="SLN70459.1"/>
    </source>
</evidence>
<gene>
    <name evidence="6" type="primary">prsD_3</name>
    <name evidence="5" type="ORF">CLV79_11637</name>
    <name evidence="6" type="ORF">LOS8367_03552</name>
</gene>
<evidence type="ECO:0000313" key="5">
    <source>
        <dbReference type="EMBL" id="PSK81383.1"/>
    </source>
</evidence>
<dbReference type="EMBL" id="PYGB01000016">
    <property type="protein sequence ID" value="PSK81383.1"/>
    <property type="molecule type" value="Genomic_DNA"/>
</dbReference>
<proteinExistence type="predicted"/>
<dbReference type="Gene3D" id="3.40.50.300">
    <property type="entry name" value="P-loop containing nucleotide triphosphate hydrolases"/>
    <property type="match status" value="1"/>
</dbReference>
<dbReference type="OrthoDB" id="9808328at2"/>
<dbReference type="GO" id="GO:0005524">
    <property type="term" value="F:ATP binding"/>
    <property type="evidence" value="ECO:0007669"/>
    <property type="project" value="UniProtKB-KW"/>
</dbReference>
<evidence type="ECO:0000259" key="4">
    <source>
        <dbReference type="PROSITE" id="PS50893"/>
    </source>
</evidence>
<feature type="region of interest" description="Disordered" evidence="3">
    <location>
        <begin position="1"/>
        <end position="21"/>
    </location>
</feature>
<organism evidence="6 7">
    <name type="scientific">Limimaricola soesokkakensis</name>
    <dbReference type="NCBI Taxonomy" id="1343159"/>
    <lineage>
        <taxon>Bacteria</taxon>
        <taxon>Pseudomonadati</taxon>
        <taxon>Pseudomonadota</taxon>
        <taxon>Alphaproteobacteria</taxon>
        <taxon>Rhodobacterales</taxon>
        <taxon>Paracoccaceae</taxon>
        <taxon>Limimaricola</taxon>
    </lineage>
</organism>
<dbReference type="InterPro" id="IPR039421">
    <property type="entry name" value="Type_1_exporter"/>
</dbReference>
<feature type="compositionally biased region" description="Low complexity" evidence="3">
    <location>
        <begin position="322"/>
        <end position="333"/>
    </location>
</feature>
<reference evidence="6 7" key="1">
    <citation type="submission" date="2017-03" db="EMBL/GenBank/DDBJ databases">
        <authorList>
            <person name="Afonso C.L."/>
            <person name="Miller P.J."/>
            <person name="Scott M.A."/>
            <person name="Spackman E."/>
            <person name="Goraichik I."/>
            <person name="Dimitrov K.M."/>
            <person name="Suarez D.L."/>
            <person name="Swayne D.E."/>
        </authorList>
    </citation>
    <scope>NUCLEOTIDE SEQUENCE [LARGE SCALE GENOMIC DNA]</scope>
    <source>
        <strain evidence="6 7">CECT 8367</strain>
    </source>
</reference>
<dbReference type="InterPro" id="IPR027417">
    <property type="entry name" value="P-loop_NTPase"/>
</dbReference>
<dbReference type="Proteomes" id="UP000193495">
    <property type="component" value="Unassembled WGS sequence"/>
</dbReference>
<dbReference type="PANTHER" id="PTHR24221:SF248">
    <property type="entry name" value="ABC TRANSPORTER TRANSMEMBRANE REGION"/>
    <property type="match status" value="1"/>
</dbReference>
<feature type="region of interest" description="Disordered" evidence="3">
    <location>
        <begin position="318"/>
        <end position="435"/>
    </location>
</feature>
<accession>A0A1X7A4J1</accession>